<evidence type="ECO:0000313" key="14">
    <source>
        <dbReference type="EMBL" id="CAD7224012.1"/>
    </source>
</evidence>
<evidence type="ECO:0000256" key="13">
    <source>
        <dbReference type="ARBA" id="ARBA00043219"/>
    </source>
</evidence>
<reference evidence="14" key="1">
    <citation type="submission" date="2020-11" db="EMBL/GenBank/DDBJ databases">
        <authorList>
            <person name="Tran Van P."/>
        </authorList>
    </citation>
    <scope>NUCLEOTIDE SEQUENCE</scope>
</reference>
<proteinExistence type="inferred from homology"/>
<dbReference type="InterPro" id="IPR002088">
    <property type="entry name" value="Prenyl_trans_a"/>
</dbReference>
<evidence type="ECO:0000256" key="7">
    <source>
        <dbReference type="ARBA" id="ARBA00022737"/>
    </source>
</evidence>
<dbReference type="SUPFAM" id="SSF48439">
    <property type="entry name" value="Protein prenylyltransferase"/>
    <property type="match status" value="1"/>
</dbReference>
<evidence type="ECO:0000256" key="12">
    <source>
        <dbReference type="ARBA" id="ARBA00043086"/>
    </source>
</evidence>
<name>A0A7R8W825_9CRUS</name>
<dbReference type="EMBL" id="OB660291">
    <property type="protein sequence ID" value="CAD7224012.1"/>
    <property type="molecule type" value="Genomic_DNA"/>
</dbReference>
<dbReference type="PROSITE" id="PS51147">
    <property type="entry name" value="PFTA"/>
    <property type="match status" value="5"/>
</dbReference>
<evidence type="ECO:0000256" key="11">
    <source>
        <dbReference type="ARBA" id="ARBA00042436"/>
    </source>
</evidence>
<evidence type="ECO:0000256" key="3">
    <source>
        <dbReference type="ARBA" id="ARBA00012700"/>
    </source>
</evidence>
<evidence type="ECO:0000256" key="10">
    <source>
        <dbReference type="ARBA" id="ARBA00041392"/>
    </source>
</evidence>
<protein>
    <recommendedName>
        <fullName evidence="9">Protein farnesyltransferase/geranylgeranyltransferase type-1 subunit alpha</fullName>
        <ecNumber evidence="4">2.5.1.58</ecNumber>
        <ecNumber evidence="3">2.5.1.59</ecNumber>
    </recommendedName>
    <alternativeName>
        <fullName evidence="12">CAAX farnesyltransferase subunit alpha</fullName>
    </alternativeName>
    <alternativeName>
        <fullName evidence="11">FTase-alpha</fullName>
    </alternativeName>
    <alternativeName>
        <fullName evidence="10">Ras proteins prenyltransferase subunit alpha</fullName>
    </alternativeName>
    <alternativeName>
        <fullName evidence="13">Type I protein geranyl-geranyltransferase subunit alpha</fullName>
    </alternativeName>
</protein>
<sequence>MWVTLLVVLWWVLQGFVVTAGLLLLYVVCTLARSLYLSFWKKMSDSDEDDPSARFIPFSQRPEWSDVTPIPQDDEPSIVRINYSKKFEEIFNYFRAIVASGEVSERALALTQEAALQNPANYTVWQHRRFLLSKLRGNELSEELEFVRGCIELNPKNYQVWHHRRALVEIVRDPSKEKLLTRIMLSKDAKNYHAWQYRIWLVQEFGLIEDELEFAGELLEEDVRNNSAWNYRFFIRNLSASKEKNQKTDNPLLRKVGWPIGVVEEEIEYCIQAIRKVKGNASSWSYLKGVIFQSDLGYEGHPKVEEFYKELMASDQEFPRAQLLLGVYDLTVSKLDCDPGEHERRKLIEEALEMLRQLTLTHDPIRHRYWKYLARRVIRKYGLDEWAMDDPQWTAID</sequence>
<keyword evidence="5" id="KW-0637">Prenyltransferase</keyword>
<dbReference type="GO" id="GO:0004660">
    <property type="term" value="F:protein farnesyltransferase activity"/>
    <property type="evidence" value="ECO:0007669"/>
    <property type="project" value="UniProtKB-EC"/>
</dbReference>
<dbReference type="Gene3D" id="1.25.40.120">
    <property type="entry name" value="Protein prenylyltransferase"/>
    <property type="match status" value="1"/>
</dbReference>
<dbReference type="Pfam" id="PF01239">
    <property type="entry name" value="PPTA"/>
    <property type="match status" value="5"/>
</dbReference>
<accession>A0A7R8W825</accession>
<dbReference type="EC" id="2.5.1.58" evidence="4"/>
<evidence type="ECO:0000256" key="4">
    <source>
        <dbReference type="ARBA" id="ARBA00012702"/>
    </source>
</evidence>
<evidence type="ECO:0000256" key="9">
    <source>
        <dbReference type="ARBA" id="ARBA00040965"/>
    </source>
</evidence>
<dbReference type="AlphaFoldDB" id="A0A7R8W825"/>
<evidence type="ECO:0000256" key="6">
    <source>
        <dbReference type="ARBA" id="ARBA00022679"/>
    </source>
</evidence>
<evidence type="ECO:0000256" key="2">
    <source>
        <dbReference type="ARBA" id="ARBA00006734"/>
    </source>
</evidence>
<dbReference type="OrthoDB" id="272289at2759"/>
<organism evidence="14">
    <name type="scientific">Cyprideis torosa</name>
    <dbReference type="NCBI Taxonomy" id="163714"/>
    <lineage>
        <taxon>Eukaryota</taxon>
        <taxon>Metazoa</taxon>
        <taxon>Ecdysozoa</taxon>
        <taxon>Arthropoda</taxon>
        <taxon>Crustacea</taxon>
        <taxon>Oligostraca</taxon>
        <taxon>Ostracoda</taxon>
        <taxon>Podocopa</taxon>
        <taxon>Podocopida</taxon>
        <taxon>Cytherocopina</taxon>
        <taxon>Cytheroidea</taxon>
        <taxon>Cytherideidae</taxon>
        <taxon>Cyprideis</taxon>
    </lineage>
</organism>
<dbReference type="EC" id="2.5.1.59" evidence="3"/>
<evidence type="ECO:0000256" key="1">
    <source>
        <dbReference type="ARBA" id="ARBA00001946"/>
    </source>
</evidence>
<keyword evidence="7" id="KW-0677">Repeat</keyword>
<evidence type="ECO:0000256" key="8">
    <source>
        <dbReference type="ARBA" id="ARBA00022842"/>
    </source>
</evidence>
<gene>
    <name evidence="14" type="ORF">CTOB1V02_LOCUS1983</name>
</gene>
<evidence type="ECO:0000256" key="5">
    <source>
        <dbReference type="ARBA" id="ARBA00022602"/>
    </source>
</evidence>
<dbReference type="PANTHER" id="PTHR11129">
    <property type="entry name" value="PROTEIN FARNESYLTRANSFERASE ALPHA SUBUNIT/RAB GERANYLGERANYL TRANSFERASE ALPHA SUBUNIT"/>
    <property type="match status" value="1"/>
</dbReference>
<comment type="cofactor">
    <cofactor evidence="1">
        <name>Mg(2+)</name>
        <dbReference type="ChEBI" id="CHEBI:18420"/>
    </cofactor>
</comment>
<dbReference type="GO" id="GO:0005965">
    <property type="term" value="C:protein farnesyltransferase complex"/>
    <property type="evidence" value="ECO:0007669"/>
    <property type="project" value="TreeGrafter"/>
</dbReference>
<keyword evidence="8" id="KW-0460">Magnesium</keyword>
<dbReference type="GO" id="GO:0004662">
    <property type="term" value="F:CAAX-protein geranylgeranyltransferase activity"/>
    <property type="evidence" value="ECO:0007669"/>
    <property type="project" value="UniProtKB-EC"/>
</dbReference>
<comment type="similarity">
    <text evidence="2">Belongs to the protein prenyltransferase subunit alpha family.</text>
</comment>
<dbReference type="PANTHER" id="PTHR11129:SF1">
    <property type="entry name" value="PROTEIN FARNESYLTRANSFERASE_GERANYLGERANYLTRANSFERASE TYPE-1 SUBUNIT ALPHA"/>
    <property type="match status" value="1"/>
</dbReference>
<keyword evidence="6" id="KW-0808">Transferase</keyword>
<dbReference type="GO" id="GO:0005953">
    <property type="term" value="C:CAAX-protein geranylgeranyltransferase complex"/>
    <property type="evidence" value="ECO:0007669"/>
    <property type="project" value="TreeGrafter"/>
</dbReference>